<dbReference type="EMBL" id="JAQMWT010000526">
    <property type="protein sequence ID" value="KAJ8600206.1"/>
    <property type="molecule type" value="Genomic_DNA"/>
</dbReference>
<feature type="region of interest" description="Disordered" evidence="1">
    <location>
        <begin position="86"/>
        <end position="109"/>
    </location>
</feature>
<organism evidence="2 3">
    <name type="scientific">Chrysophaeum taylorii</name>
    <dbReference type="NCBI Taxonomy" id="2483200"/>
    <lineage>
        <taxon>Eukaryota</taxon>
        <taxon>Sar</taxon>
        <taxon>Stramenopiles</taxon>
        <taxon>Ochrophyta</taxon>
        <taxon>Pelagophyceae</taxon>
        <taxon>Pelagomonadales</taxon>
        <taxon>Pelagomonadaceae</taxon>
        <taxon>Chrysophaeum</taxon>
    </lineage>
</organism>
<evidence type="ECO:0000313" key="2">
    <source>
        <dbReference type="EMBL" id="KAJ8600206.1"/>
    </source>
</evidence>
<sequence>MMARLGFGRNCRLFFERCMGLCVRDAAVHKPERKATAGVTGMAMTTKKSVTINAATTPHIEVPPPEVAGSQLEHVDRRLSPEEILPRPFETFEQVDPPPADGPDWIVVA</sequence>
<evidence type="ECO:0000313" key="3">
    <source>
        <dbReference type="Proteomes" id="UP001230188"/>
    </source>
</evidence>
<reference evidence="2" key="1">
    <citation type="submission" date="2023-01" db="EMBL/GenBank/DDBJ databases">
        <title>Metagenome sequencing of chrysophaentin producing Chrysophaeum taylorii.</title>
        <authorList>
            <person name="Davison J."/>
            <person name="Bewley C."/>
        </authorList>
    </citation>
    <scope>NUCLEOTIDE SEQUENCE</scope>
    <source>
        <strain evidence="2">NIES-1699</strain>
    </source>
</reference>
<keyword evidence="3" id="KW-1185">Reference proteome</keyword>
<dbReference type="Proteomes" id="UP001230188">
    <property type="component" value="Unassembled WGS sequence"/>
</dbReference>
<comment type="caution">
    <text evidence="2">The sequence shown here is derived from an EMBL/GenBank/DDBJ whole genome shotgun (WGS) entry which is preliminary data.</text>
</comment>
<accession>A0AAD7U8H3</accession>
<evidence type="ECO:0000256" key="1">
    <source>
        <dbReference type="SAM" id="MobiDB-lite"/>
    </source>
</evidence>
<gene>
    <name evidence="2" type="ORF">CTAYLR_002011</name>
</gene>
<proteinExistence type="predicted"/>
<protein>
    <submittedName>
        <fullName evidence="2">Uncharacterized protein</fullName>
    </submittedName>
</protein>
<dbReference type="AlphaFoldDB" id="A0AAD7U8H3"/>
<name>A0AAD7U8H3_9STRA</name>